<dbReference type="PANTHER" id="PTHR24256">
    <property type="entry name" value="TRYPTASE-RELATED"/>
    <property type="match status" value="1"/>
</dbReference>
<dbReference type="SUPFAM" id="SSF50494">
    <property type="entry name" value="Trypsin-like serine proteases"/>
    <property type="match status" value="2"/>
</dbReference>
<feature type="domain" description="Peptidase S1" evidence="4">
    <location>
        <begin position="505"/>
        <end position="751"/>
    </location>
</feature>
<name>A0A9J6BI37_POLVA</name>
<dbReference type="OrthoDB" id="7215686at2759"/>
<dbReference type="Proteomes" id="UP001107558">
    <property type="component" value="Chromosome 4"/>
</dbReference>
<dbReference type="InterPro" id="IPR009003">
    <property type="entry name" value="Peptidase_S1_PA"/>
</dbReference>
<dbReference type="CDD" id="cd00190">
    <property type="entry name" value="Tryp_SPc"/>
    <property type="match status" value="2"/>
</dbReference>
<accession>A0A9J6BI37</accession>
<evidence type="ECO:0000256" key="3">
    <source>
        <dbReference type="ARBA" id="ARBA00024195"/>
    </source>
</evidence>
<dbReference type="FunFam" id="2.40.10.10:FF:000002">
    <property type="entry name" value="Transmembrane protease serine"/>
    <property type="match status" value="1"/>
</dbReference>
<dbReference type="GO" id="GO:0006508">
    <property type="term" value="P:proteolysis"/>
    <property type="evidence" value="ECO:0007669"/>
    <property type="project" value="InterPro"/>
</dbReference>
<comment type="caution">
    <text evidence="5">The sequence shown here is derived from an EMBL/GenBank/DDBJ whole genome shotgun (WGS) entry which is preliminary data.</text>
</comment>
<proteinExistence type="inferred from homology"/>
<dbReference type="GO" id="GO:0004252">
    <property type="term" value="F:serine-type endopeptidase activity"/>
    <property type="evidence" value="ECO:0007669"/>
    <property type="project" value="InterPro"/>
</dbReference>
<evidence type="ECO:0000313" key="6">
    <source>
        <dbReference type="Proteomes" id="UP001107558"/>
    </source>
</evidence>
<dbReference type="PROSITE" id="PS50240">
    <property type="entry name" value="TRYPSIN_DOM"/>
    <property type="match status" value="2"/>
</dbReference>
<dbReference type="SMART" id="SM00020">
    <property type="entry name" value="Tryp_SPc"/>
    <property type="match status" value="2"/>
</dbReference>
<keyword evidence="1" id="KW-1015">Disulfide bond</keyword>
<keyword evidence="6" id="KW-1185">Reference proteome</keyword>
<gene>
    <name evidence="5" type="ORF">PVAND_017115</name>
</gene>
<dbReference type="FunFam" id="2.40.10.10:FF:000068">
    <property type="entry name" value="transmembrane protease serine 2"/>
    <property type="match status" value="1"/>
</dbReference>
<dbReference type="Pfam" id="PF00089">
    <property type="entry name" value="Trypsin"/>
    <property type="match status" value="2"/>
</dbReference>
<dbReference type="InterPro" id="IPR001314">
    <property type="entry name" value="Peptidase_S1A"/>
</dbReference>
<dbReference type="InterPro" id="IPR051487">
    <property type="entry name" value="Ser/Thr_Proteases_Immune/Dev"/>
</dbReference>
<dbReference type="PROSITE" id="PS00134">
    <property type="entry name" value="TRYPSIN_HIS"/>
    <property type="match status" value="1"/>
</dbReference>
<comment type="similarity">
    <text evidence="3">Belongs to the peptidase S1 family. CLIP subfamily.</text>
</comment>
<evidence type="ECO:0000256" key="1">
    <source>
        <dbReference type="ARBA" id="ARBA00023157"/>
    </source>
</evidence>
<dbReference type="InterPro" id="IPR018114">
    <property type="entry name" value="TRYPSIN_HIS"/>
</dbReference>
<sequence length="794" mass="88388">MFASPNVFIYDVCYCVTAGSCFNNVTFTNKNNMTTRQPIENSDGTIHERINRIQNFGKDNNSVPYAFNPYVMPASTGAKLVVKNMTSCENGLELCCPSTGFGCGIRYPPVSFAPKPNTTNQCTYGAYPWQTAILNQYDDYIGAGVLIHNRYVLTVAHKVYKAYNVKCRFGEWNFLDTFEAFPIQDVYVDDNDIILHPNFTSLYTLKNDIAILRLNYPGIELGVYPTISPACIPNQQLFDQKCWVAGWGQYNFSSTEFTWVMNEVSLPLVNHSKCQDILRTTRLGVNFNLDENSFICAGGEIGKDACTGDGGAPLTCFMNGRFYLQGLVAWGIGCGTNVPGVYVNVQNFLPWIQETIKSKEQNSRDKYYNAFKTTAQFPFLPFRSFGSCWPFQCASTPLSYSTNDTVVKSPQSTVVVRPNGDVVVDMFGIRTQQSGDSIRNFFRNSAPNFVQVGPRQPEYFPTNRPTVINNSGSNQVIATTQIPYQPSVSTIQKNCGRSKFSSPFIIGGEEAQKGEWPFFGSLFVSLGETNKNLKLICGVSLLSSKHVVTAAHCIELPNEPHRYTVMLGRHNIADPRETNYQSRQITRLAIHPEYKNRQQRADADIAILKLKQAVQFNDFVQTVCLPQNSIDYNNIKGVVVGYGKSESYLEHTTIPRKISVNAANLVTCLYSDPAYVQIASKRNFCAAGSGKSPCKGDSGGGFYVKDSSTAQWILYGLVSEGLIVNGSCDVNKFVVFVDITKFLSWIFQTLQDLATDPCDPFPCGKNSNCFVFADSHFCACFDGLKGDPNKECFR</sequence>
<feature type="domain" description="Peptidase S1" evidence="4">
    <location>
        <begin position="109"/>
        <end position="357"/>
    </location>
</feature>
<protein>
    <recommendedName>
        <fullName evidence="4">Peptidase S1 domain-containing protein</fullName>
    </recommendedName>
</protein>
<evidence type="ECO:0000313" key="5">
    <source>
        <dbReference type="EMBL" id="KAG5669223.1"/>
    </source>
</evidence>
<dbReference type="Gene3D" id="2.40.10.10">
    <property type="entry name" value="Trypsin-like serine proteases"/>
    <property type="match status" value="3"/>
</dbReference>
<dbReference type="AlphaFoldDB" id="A0A9J6BI37"/>
<reference evidence="5" key="1">
    <citation type="submission" date="2021-03" db="EMBL/GenBank/DDBJ databases">
        <title>Chromosome level genome of the anhydrobiotic midge Polypedilum vanderplanki.</title>
        <authorList>
            <person name="Yoshida Y."/>
            <person name="Kikawada T."/>
            <person name="Gusev O."/>
        </authorList>
    </citation>
    <scope>NUCLEOTIDE SEQUENCE</scope>
    <source>
        <strain evidence="5">NIAS01</strain>
        <tissue evidence="5">Whole body or cell culture</tissue>
    </source>
</reference>
<dbReference type="InterPro" id="IPR001254">
    <property type="entry name" value="Trypsin_dom"/>
</dbReference>
<dbReference type="InterPro" id="IPR043504">
    <property type="entry name" value="Peptidase_S1_PA_chymotrypsin"/>
</dbReference>
<evidence type="ECO:0000256" key="2">
    <source>
        <dbReference type="ARBA" id="ARBA00023180"/>
    </source>
</evidence>
<dbReference type="PRINTS" id="PR00722">
    <property type="entry name" value="CHYMOTRYPSIN"/>
</dbReference>
<evidence type="ECO:0000259" key="4">
    <source>
        <dbReference type="PROSITE" id="PS50240"/>
    </source>
</evidence>
<keyword evidence="2" id="KW-0325">Glycoprotein</keyword>
<dbReference type="EMBL" id="JADBJN010000004">
    <property type="protein sequence ID" value="KAG5669223.1"/>
    <property type="molecule type" value="Genomic_DNA"/>
</dbReference>
<organism evidence="5 6">
    <name type="scientific">Polypedilum vanderplanki</name>
    <name type="common">Sleeping chironomid midge</name>
    <dbReference type="NCBI Taxonomy" id="319348"/>
    <lineage>
        <taxon>Eukaryota</taxon>
        <taxon>Metazoa</taxon>
        <taxon>Ecdysozoa</taxon>
        <taxon>Arthropoda</taxon>
        <taxon>Hexapoda</taxon>
        <taxon>Insecta</taxon>
        <taxon>Pterygota</taxon>
        <taxon>Neoptera</taxon>
        <taxon>Endopterygota</taxon>
        <taxon>Diptera</taxon>
        <taxon>Nematocera</taxon>
        <taxon>Chironomoidea</taxon>
        <taxon>Chironomidae</taxon>
        <taxon>Chironominae</taxon>
        <taxon>Polypedilum</taxon>
        <taxon>Polypedilum</taxon>
    </lineage>
</organism>